<comment type="caution">
    <text evidence="1">The sequence shown here is derived from an EMBL/GenBank/DDBJ whole genome shotgun (WGS) entry which is preliminary data.</text>
</comment>
<dbReference type="Proteomes" id="UP000236291">
    <property type="component" value="Unassembled WGS sequence"/>
</dbReference>
<proteinExistence type="predicted"/>
<dbReference type="EMBL" id="ASHM01004142">
    <property type="protein sequence ID" value="PNY10882.1"/>
    <property type="molecule type" value="Genomic_DNA"/>
</dbReference>
<evidence type="ECO:0000313" key="2">
    <source>
        <dbReference type="Proteomes" id="UP000236291"/>
    </source>
</evidence>
<protein>
    <submittedName>
        <fullName evidence="1">Uncharacterized protein</fullName>
    </submittedName>
</protein>
<reference evidence="1 2" key="2">
    <citation type="journal article" date="2017" name="Front. Plant Sci.">
        <title>Gene Classification and Mining of Molecular Markers Useful in Red Clover (Trifolium pratense) Breeding.</title>
        <authorList>
            <person name="Istvanek J."/>
            <person name="Dluhosova J."/>
            <person name="Dluhos P."/>
            <person name="Patkova L."/>
            <person name="Nedelnik J."/>
            <person name="Repkova J."/>
        </authorList>
    </citation>
    <scope>NUCLEOTIDE SEQUENCE [LARGE SCALE GENOMIC DNA]</scope>
    <source>
        <strain evidence="2">cv. Tatra</strain>
        <tissue evidence="1">Young leaves</tissue>
    </source>
</reference>
<gene>
    <name evidence="1" type="ORF">L195_g007474</name>
</gene>
<organism evidence="1 2">
    <name type="scientific">Trifolium pratense</name>
    <name type="common">Red clover</name>
    <dbReference type="NCBI Taxonomy" id="57577"/>
    <lineage>
        <taxon>Eukaryota</taxon>
        <taxon>Viridiplantae</taxon>
        <taxon>Streptophyta</taxon>
        <taxon>Embryophyta</taxon>
        <taxon>Tracheophyta</taxon>
        <taxon>Spermatophyta</taxon>
        <taxon>Magnoliopsida</taxon>
        <taxon>eudicotyledons</taxon>
        <taxon>Gunneridae</taxon>
        <taxon>Pentapetalae</taxon>
        <taxon>rosids</taxon>
        <taxon>fabids</taxon>
        <taxon>Fabales</taxon>
        <taxon>Fabaceae</taxon>
        <taxon>Papilionoideae</taxon>
        <taxon>50 kb inversion clade</taxon>
        <taxon>NPAAA clade</taxon>
        <taxon>Hologalegina</taxon>
        <taxon>IRL clade</taxon>
        <taxon>Trifolieae</taxon>
        <taxon>Trifolium</taxon>
    </lineage>
</organism>
<name>A0A2K3P6H5_TRIPR</name>
<accession>A0A2K3P6H5</accession>
<evidence type="ECO:0000313" key="1">
    <source>
        <dbReference type="EMBL" id="PNY10882.1"/>
    </source>
</evidence>
<sequence>MKLVIKGVVVDVGLRRRGLENEDGLLRKRMVEGGRRRGFMLKKKK</sequence>
<dbReference type="AlphaFoldDB" id="A0A2K3P6H5"/>
<reference evidence="1 2" key="1">
    <citation type="journal article" date="2014" name="Am. J. Bot.">
        <title>Genome assembly and annotation for red clover (Trifolium pratense; Fabaceae).</title>
        <authorList>
            <person name="Istvanek J."/>
            <person name="Jaros M."/>
            <person name="Krenek A."/>
            <person name="Repkova J."/>
        </authorList>
    </citation>
    <scope>NUCLEOTIDE SEQUENCE [LARGE SCALE GENOMIC DNA]</scope>
    <source>
        <strain evidence="2">cv. Tatra</strain>
        <tissue evidence="1">Young leaves</tissue>
    </source>
</reference>